<evidence type="ECO:0000313" key="6">
    <source>
        <dbReference type="EMBL" id="KAK7508683.1"/>
    </source>
</evidence>
<feature type="region of interest" description="Disordered" evidence="4">
    <location>
        <begin position="403"/>
        <end position="473"/>
    </location>
</feature>
<reference evidence="6 7" key="1">
    <citation type="journal article" date="2023" name="Sci. Data">
        <title>Genome assembly of the Korean intertidal mud-creeper Batillaria attramentaria.</title>
        <authorList>
            <person name="Patra A.K."/>
            <person name="Ho P.T."/>
            <person name="Jun S."/>
            <person name="Lee S.J."/>
            <person name="Kim Y."/>
            <person name="Won Y.J."/>
        </authorList>
    </citation>
    <scope>NUCLEOTIDE SEQUENCE [LARGE SCALE GENOMIC DNA]</scope>
    <source>
        <strain evidence="6">Wonlab-2016</strain>
    </source>
</reference>
<organism evidence="6 7">
    <name type="scientific">Batillaria attramentaria</name>
    <dbReference type="NCBI Taxonomy" id="370345"/>
    <lineage>
        <taxon>Eukaryota</taxon>
        <taxon>Metazoa</taxon>
        <taxon>Spiralia</taxon>
        <taxon>Lophotrochozoa</taxon>
        <taxon>Mollusca</taxon>
        <taxon>Gastropoda</taxon>
        <taxon>Caenogastropoda</taxon>
        <taxon>Sorbeoconcha</taxon>
        <taxon>Cerithioidea</taxon>
        <taxon>Batillariidae</taxon>
        <taxon>Batillaria</taxon>
    </lineage>
</organism>
<feature type="region of interest" description="Disordered" evidence="4">
    <location>
        <begin position="606"/>
        <end position="641"/>
    </location>
</feature>
<feature type="domain" description="ARID" evidence="5">
    <location>
        <begin position="306"/>
        <end position="398"/>
    </location>
</feature>
<feature type="region of interest" description="Disordered" evidence="4">
    <location>
        <begin position="504"/>
        <end position="591"/>
    </location>
</feature>
<dbReference type="PROSITE" id="PS51011">
    <property type="entry name" value="ARID"/>
    <property type="match status" value="1"/>
</dbReference>
<keyword evidence="1" id="KW-0805">Transcription regulation</keyword>
<dbReference type="InterPro" id="IPR001606">
    <property type="entry name" value="ARID_dom"/>
</dbReference>
<dbReference type="PANTHER" id="PTHR13964:SF44">
    <property type="entry name" value="ARID DOMAIN-CONTAINING PROTEIN"/>
    <property type="match status" value="1"/>
</dbReference>
<feature type="compositionally biased region" description="Pro residues" evidence="4">
    <location>
        <begin position="557"/>
        <end position="568"/>
    </location>
</feature>
<accession>A0ABD0MD91</accession>
<dbReference type="CDD" id="cd16869">
    <property type="entry name" value="ARID_ARID5"/>
    <property type="match status" value="1"/>
</dbReference>
<feature type="region of interest" description="Disordered" evidence="4">
    <location>
        <begin position="745"/>
        <end position="765"/>
    </location>
</feature>
<gene>
    <name evidence="6" type="ORF">BaRGS_00000249</name>
</gene>
<dbReference type="SUPFAM" id="SSF46774">
    <property type="entry name" value="ARID-like"/>
    <property type="match status" value="1"/>
</dbReference>
<keyword evidence="7" id="KW-1185">Reference proteome</keyword>
<feature type="region of interest" description="Disordered" evidence="4">
    <location>
        <begin position="246"/>
        <end position="307"/>
    </location>
</feature>
<feature type="compositionally biased region" description="Polar residues" evidence="4">
    <location>
        <begin position="420"/>
        <end position="429"/>
    </location>
</feature>
<evidence type="ECO:0000256" key="2">
    <source>
        <dbReference type="ARBA" id="ARBA00023163"/>
    </source>
</evidence>
<evidence type="ECO:0000259" key="5">
    <source>
        <dbReference type="PROSITE" id="PS51011"/>
    </source>
</evidence>
<feature type="compositionally biased region" description="Low complexity" evidence="4">
    <location>
        <begin position="262"/>
        <end position="284"/>
    </location>
</feature>
<feature type="compositionally biased region" description="Polar residues" evidence="4">
    <location>
        <begin position="285"/>
        <end position="299"/>
    </location>
</feature>
<dbReference type="Pfam" id="PF01388">
    <property type="entry name" value="ARID"/>
    <property type="match status" value="1"/>
</dbReference>
<comment type="caution">
    <text evidence="6">The sequence shown here is derived from an EMBL/GenBank/DDBJ whole genome shotgun (WGS) entry which is preliminary data.</text>
</comment>
<protein>
    <recommendedName>
        <fullName evidence="5">ARID domain-containing protein</fullName>
    </recommendedName>
</protein>
<evidence type="ECO:0000313" key="7">
    <source>
        <dbReference type="Proteomes" id="UP001519460"/>
    </source>
</evidence>
<evidence type="ECO:0000256" key="1">
    <source>
        <dbReference type="ARBA" id="ARBA00023015"/>
    </source>
</evidence>
<feature type="compositionally biased region" description="Low complexity" evidence="4">
    <location>
        <begin position="619"/>
        <end position="631"/>
    </location>
</feature>
<evidence type="ECO:0000256" key="4">
    <source>
        <dbReference type="SAM" id="MobiDB-lite"/>
    </source>
</evidence>
<dbReference type="SMART" id="SM00501">
    <property type="entry name" value="BRIGHT"/>
    <property type="match status" value="1"/>
</dbReference>
<sequence>MSRPWLACGENIRAGFSLCVGAVCGRSGLEGRKTPATLSQVRLVTVERCKGLKAFRNRGHSGYGAAYYKGQLWATSRLENHLYSSTACPCWLAQCVRDELLAVSEKLIITAQDLCQLVVNDVEWCHGRYLHCYHDLSANELTKGKADVSADLCQAFAANNRGVDKTELHAPVVIMSYPQYCRYRAVLKRLETVTDKWLKNALVMAIGGFASTHRGMRVMFCREVCDYPELDDLEFRMDHLAPNLKGRPRKKKLLSKKDSNQDSDSNGYGSDQSSNTTTSSISTTPKVKSQRLVNKNGLSSAKRETTEEEREFLVNLHKFMDKRNSPIDRLPSLGFKQIDLYLFYKAGQQLGGYDEITDKRLWKVLYDNLGGNPGNTSAATNTRRHYERLILPYEKHLKRLRVRQKGQPASGKGLPPPATSAIQNGQIKSKVNRKGKPVKKEEKDEDELQTPMETGVEPVKLHGAVERGQDSEGRKVMKVEDLYDVQAVELKSLARQRAATAPLEVPVQSQLSSSHHRQQQHPSPAHSGSSRSSIPQHLKAAHDFSSPSALAFQSPDLCPPLPSEPPPAHSSRAKRPNTFSQPPPQPEAAFPHPDQVLSRIQTLHQSSYPPEPKRQRLNSPATSVPSTSSSTGGLDEPLDLSVKPGASAALVQGHGQEQQDMSKQSDVLLQSALFGAQFTALPRPSKPAELSPSMVPLVHPAFMQAAFSPLSMYSAQLSPTALQLAAYEELVRQKALSNMAATSSPSFMMSQLPGAYSQPTKETQK</sequence>
<keyword evidence="2" id="KW-0804">Transcription</keyword>
<feature type="compositionally biased region" description="Low complexity" evidence="4">
    <location>
        <begin position="520"/>
        <end position="535"/>
    </location>
</feature>
<proteinExistence type="predicted"/>
<feature type="compositionally biased region" description="Basic and acidic residues" evidence="4">
    <location>
        <begin position="459"/>
        <end position="473"/>
    </location>
</feature>
<dbReference type="AlphaFoldDB" id="A0ABD0MD91"/>
<dbReference type="Proteomes" id="UP001519460">
    <property type="component" value="Unassembled WGS sequence"/>
</dbReference>
<dbReference type="InterPro" id="IPR051232">
    <property type="entry name" value="ARID/SWI1_ChromRemod"/>
</dbReference>
<name>A0ABD0MD91_9CAEN</name>
<dbReference type="SMART" id="SM01014">
    <property type="entry name" value="ARID"/>
    <property type="match status" value="1"/>
</dbReference>
<dbReference type="Gene3D" id="1.10.150.60">
    <property type="entry name" value="ARID DNA-binding domain"/>
    <property type="match status" value="1"/>
</dbReference>
<dbReference type="InterPro" id="IPR036431">
    <property type="entry name" value="ARID_dom_sf"/>
</dbReference>
<dbReference type="EMBL" id="JACVVK020000001">
    <property type="protein sequence ID" value="KAK7508683.1"/>
    <property type="molecule type" value="Genomic_DNA"/>
</dbReference>
<evidence type="ECO:0000256" key="3">
    <source>
        <dbReference type="ARBA" id="ARBA00023242"/>
    </source>
</evidence>
<keyword evidence="3" id="KW-0539">Nucleus</keyword>
<dbReference type="PANTHER" id="PTHR13964">
    <property type="entry name" value="RBP-RELATED"/>
    <property type="match status" value="1"/>
</dbReference>